<evidence type="ECO:0000259" key="2">
    <source>
        <dbReference type="Pfam" id="PF01557"/>
    </source>
</evidence>
<dbReference type="SUPFAM" id="SSF56529">
    <property type="entry name" value="FAH"/>
    <property type="match status" value="1"/>
</dbReference>
<dbReference type="PANTHER" id="PTHR11820">
    <property type="entry name" value="ACYLPYRUVASE"/>
    <property type="match status" value="1"/>
</dbReference>
<proteinExistence type="predicted"/>
<sequence>MHTVIRENQAVVPSKIVCAGRNYVEHIAELDNEVPTEPVIFVKPNSALSDELRSDGDDIHYEGEISFLLHNGKIDAVGFGLDLTRRAVQTSLKKQGLPWERAKAFDGSAVFSRFVRFDGNLDALRLELLINGQLAQQGGTPLMLFKPAQLLASIQSFMSLNDGDILMTGTPKGVGPVQRGAIFTGRIYSGDSLLVEQQWTAL</sequence>
<evidence type="ECO:0000256" key="1">
    <source>
        <dbReference type="ARBA" id="ARBA00022723"/>
    </source>
</evidence>
<evidence type="ECO:0000313" key="4">
    <source>
        <dbReference type="Proteomes" id="UP000637632"/>
    </source>
</evidence>
<name>A0ABR6XGF2_9BURK</name>
<organism evidence="3 4">
    <name type="scientific">Undibacterium aquatile</name>
    <dbReference type="NCBI Taxonomy" id="1537398"/>
    <lineage>
        <taxon>Bacteria</taxon>
        <taxon>Pseudomonadati</taxon>
        <taxon>Pseudomonadota</taxon>
        <taxon>Betaproteobacteria</taxon>
        <taxon>Burkholderiales</taxon>
        <taxon>Oxalobacteraceae</taxon>
        <taxon>Undibacterium</taxon>
    </lineage>
</organism>
<dbReference type="EMBL" id="JACOFT010000003">
    <property type="protein sequence ID" value="MBC3811989.1"/>
    <property type="molecule type" value="Genomic_DNA"/>
</dbReference>
<protein>
    <submittedName>
        <fullName evidence="3">Fumarylacetoacetate hydrolase family protein</fullName>
    </submittedName>
</protein>
<dbReference type="Proteomes" id="UP000637632">
    <property type="component" value="Unassembled WGS sequence"/>
</dbReference>
<dbReference type="InterPro" id="IPR011234">
    <property type="entry name" value="Fumarylacetoacetase-like_C"/>
</dbReference>
<keyword evidence="1" id="KW-0479">Metal-binding</keyword>
<keyword evidence="4" id="KW-1185">Reference proteome</keyword>
<reference evidence="3 4" key="1">
    <citation type="submission" date="2020-08" db="EMBL/GenBank/DDBJ databases">
        <title>Novel species isolated from subtropical streams in China.</title>
        <authorList>
            <person name="Lu H."/>
        </authorList>
    </citation>
    <scope>NUCLEOTIDE SEQUENCE [LARGE SCALE GENOMIC DNA]</scope>
    <source>
        <strain evidence="3 4">CCTCC AB 2015119</strain>
    </source>
</reference>
<accession>A0ABR6XGF2</accession>
<keyword evidence="3" id="KW-0378">Hydrolase</keyword>
<gene>
    <name evidence="3" type="ORF">H8K26_11090</name>
</gene>
<dbReference type="RefSeq" id="WP_190479498.1">
    <property type="nucleotide sequence ID" value="NZ_JACOFT010000003.1"/>
</dbReference>
<dbReference type="InterPro" id="IPR036663">
    <property type="entry name" value="Fumarylacetoacetase_C_sf"/>
</dbReference>
<dbReference type="Gene3D" id="3.90.850.10">
    <property type="entry name" value="Fumarylacetoacetase-like, C-terminal domain"/>
    <property type="match status" value="1"/>
</dbReference>
<dbReference type="PANTHER" id="PTHR11820:SF7">
    <property type="entry name" value="ACYLPYRUVASE FAHD1, MITOCHONDRIAL"/>
    <property type="match status" value="1"/>
</dbReference>
<evidence type="ECO:0000313" key="3">
    <source>
        <dbReference type="EMBL" id="MBC3811989.1"/>
    </source>
</evidence>
<comment type="caution">
    <text evidence="3">The sequence shown here is derived from an EMBL/GenBank/DDBJ whole genome shotgun (WGS) entry which is preliminary data.</text>
</comment>
<dbReference type="GO" id="GO:0016787">
    <property type="term" value="F:hydrolase activity"/>
    <property type="evidence" value="ECO:0007669"/>
    <property type="project" value="UniProtKB-KW"/>
</dbReference>
<dbReference type="Pfam" id="PF01557">
    <property type="entry name" value="FAA_hydrolase"/>
    <property type="match status" value="1"/>
</dbReference>
<feature type="domain" description="Fumarylacetoacetase-like C-terminal" evidence="2">
    <location>
        <begin position="15"/>
        <end position="178"/>
    </location>
</feature>